<feature type="region of interest" description="Disordered" evidence="2">
    <location>
        <begin position="236"/>
        <end position="281"/>
    </location>
</feature>
<comment type="caution">
    <text evidence="3">The sequence shown here is derived from an EMBL/GenBank/DDBJ whole genome shotgun (WGS) entry which is preliminary data.</text>
</comment>
<feature type="coiled-coil region" evidence="1">
    <location>
        <begin position="435"/>
        <end position="483"/>
    </location>
</feature>
<feature type="compositionally biased region" description="Polar residues" evidence="2">
    <location>
        <begin position="949"/>
        <end position="970"/>
    </location>
</feature>
<gene>
    <name evidence="3" type="ORF">BDN71DRAFT_1508289</name>
</gene>
<evidence type="ECO:0000256" key="2">
    <source>
        <dbReference type="SAM" id="MobiDB-lite"/>
    </source>
</evidence>
<feature type="compositionally biased region" description="Pro residues" evidence="2">
    <location>
        <begin position="1044"/>
        <end position="1056"/>
    </location>
</feature>
<feature type="region of interest" description="Disordered" evidence="2">
    <location>
        <begin position="312"/>
        <end position="369"/>
    </location>
</feature>
<dbReference type="GO" id="GO:0005540">
    <property type="term" value="F:hyaluronic acid binding"/>
    <property type="evidence" value="ECO:0007669"/>
    <property type="project" value="InterPro"/>
</dbReference>
<keyword evidence="1" id="KW-0175">Coiled coil</keyword>
<dbReference type="InterPro" id="IPR026203">
    <property type="entry name" value="IHABP"/>
</dbReference>
<keyword evidence="4" id="KW-1185">Reference proteome</keyword>
<feature type="compositionally biased region" description="Basic and acidic residues" evidence="2">
    <location>
        <begin position="546"/>
        <end position="556"/>
    </location>
</feature>
<feature type="compositionally biased region" description="Low complexity" evidence="2">
    <location>
        <begin position="1007"/>
        <end position="1020"/>
    </location>
</feature>
<evidence type="ECO:0000313" key="3">
    <source>
        <dbReference type="EMBL" id="KAF9493799.1"/>
    </source>
</evidence>
<sequence length="1379" mass="152188">MSASHRHSATTDVLMPSQSTTPVDVSMTSQSVTPIMVSPLIMPTDSAMPFIPTPSQALSYMPPFHNLDFNRFNAVDIFYAKANNVFQYNTMLSMGHIEAPSSVGHNDNGYITAGDMSGLFTPELSNDVDSPNSSSTNNYNAASVTNHGVGPCPDHQSNRAASDLALFGSIIDANFTFDATFNSMPLQDTPSMAARYLFSELSGITSEWPAPLAAPRPRHPIPPALSHHLRTTEKEPAKVLGMKRQHPALNTTPSKRKRVAYGQTSITPEPTTPQPTPPPSLPMLAEPCVATPPPVFTSSLDILALVAAPPATSATAPSTTPPAAPAAPASAGPPPAASLPHEEAPSTSTTKPKRGSRANGAKPKQTETLTSLRSQLATLKKAYNEAQSADLALSMSFAQVLECETSLRLLLSAREKELADLWGQVINRDGSERELATWRQKYDEACSQYEELQAKQSQYTASISQLQQQIDQLQDDAQGSLEEITLLCGRLSSNEESGRDDAEAAEVQYCELKERYEGQLKELSQALNTIHCHQDTINRLTADLRESQHGHEKDSSESSSAYSELRQRFESLENDSVRDATAHKEVVQELHARIGSLEHAYEKLGEDARSQLQGLKDDYGVQLLALRELEGQRDLAEQLATLQGKHDKNTEAHRQLVGELWARIVELEHAYQKLGEDARAPYQALKDDYEARLIVLQEQGAHRQEDIGRAEDLEEQLATLKTKYDKDIQDVQMQLEGLQQIQQHATEDAQTRHRQLQQEVENARQREAEAVHSQGIHRQVAADLETRLAASQEDQARTAQEAEDRLQAAIHEHALRVRELQREAQEALRQQSEASEARYQEMVADSQRPAEMQAAISTAIADARREAEVQANVREAGIQVENNNLCMEMGNLRTRVEQLQKTQNASCAHIQVNQGGQQDVLNVHPYAHRPVVMPMSTPRSTGSRLPMSNVRSTTSRLQTPVPSRNTSPGPSCTRPIISSMPRPAPYPTHPRIIAPSTANRLAAPPATCSHTHYSSVSSSCEATPANQDATPTPTNPGVEQEQQNPPPADAPQPPPTNGTSAAEALLAEVQELVARVAVQLSQAHTVPNQSKPPSCSRVAGVFSQQHEPKPRDPARIRMMNLIRNKLRDMLHIQHDSDIDAAIQQYGLAANPSDITDYEEDQNASPELHPFRPLWNRINHPWNLELAALFSMEFCAEHPEFTWSDIKEHFMTRLKVLHTNVTRNTTHPDGDHSIRQVLYDNHMKIIEGNMQAGKSAAWVLLYDMVKGLGLLGMSTDESDPEDNMSVMVIQKDWQAAEVIKLLQAIDRHHIALNCYGNSRSSTQPRVQQRHMGGPVSSQKAVAGLPINWYNPIWYASLSDFQVDVLGAVDEVLLPIINDDN</sequence>
<evidence type="ECO:0000313" key="4">
    <source>
        <dbReference type="Proteomes" id="UP000807025"/>
    </source>
</evidence>
<reference evidence="3" key="1">
    <citation type="submission" date="2020-11" db="EMBL/GenBank/DDBJ databases">
        <authorList>
            <consortium name="DOE Joint Genome Institute"/>
            <person name="Ahrendt S."/>
            <person name="Riley R."/>
            <person name="Andreopoulos W."/>
            <person name="Labutti K."/>
            <person name="Pangilinan J."/>
            <person name="Ruiz-Duenas F.J."/>
            <person name="Barrasa J.M."/>
            <person name="Sanchez-Garcia M."/>
            <person name="Camarero S."/>
            <person name="Miyauchi S."/>
            <person name="Serrano A."/>
            <person name="Linde D."/>
            <person name="Babiker R."/>
            <person name="Drula E."/>
            <person name="Ayuso-Fernandez I."/>
            <person name="Pacheco R."/>
            <person name="Padilla G."/>
            <person name="Ferreira P."/>
            <person name="Barriuso J."/>
            <person name="Kellner H."/>
            <person name="Castanera R."/>
            <person name="Alfaro M."/>
            <person name="Ramirez L."/>
            <person name="Pisabarro A.G."/>
            <person name="Kuo A."/>
            <person name="Tritt A."/>
            <person name="Lipzen A."/>
            <person name="He G."/>
            <person name="Yan M."/>
            <person name="Ng V."/>
            <person name="Cullen D."/>
            <person name="Martin F."/>
            <person name="Rosso M.-N."/>
            <person name="Henrissat B."/>
            <person name="Hibbett D."/>
            <person name="Martinez A.T."/>
            <person name="Grigoriev I.V."/>
        </authorList>
    </citation>
    <scope>NUCLEOTIDE SEQUENCE</scope>
    <source>
        <strain evidence="3">ATCC 90797</strain>
    </source>
</reference>
<dbReference type="Proteomes" id="UP000807025">
    <property type="component" value="Unassembled WGS sequence"/>
</dbReference>
<organism evidence="3 4">
    <name type="scientific">Pleurotus eryngii</name>
    <name type="common">Boletus of the steppes</name>
    <dbReference type="NCBI Taxonomy" id="5323"/>
    <lineage>
        <taxon>Eukaryota</taxon>
        <taxon>Fungi</taxon>
        <taxon>Dikarya</taxon>
        <taxon>Basidiomycota</taxon>
        <taxon>Agaricomycotina</taxon>
        <taxon>Agaricomycetes</taxon>
        <taxon>Agaricomycetidae</taxon>
        <taxon>Agaricales</taxon>
        <taxon>Pleurotineae</taxon>
        <taxon>Pleurotaceae</taxon>
        <taxon>Pleurotus</taxon>
    </lineage>
</organism>
<accession>A0A9P5ZWV0</accession>
<feature type="region of interest" description="Disordered" evidence="2">
    <location>
        <begin position="933"/>
        <end position="1059"/>
    </location>
</feature>
<protein>
    <submittedName>
        <fullName evidence="3">Uncharacterized protein</fullName>
    </submittedName>
</protein>
<evidence type="ECO:0000256" key="1">
    <source>
        <dbReference type="SAM" id="Coils"/>
    </source>
</evidence>
<feature type="compositionally biased region" description="Pro residues" evidence="2">
    <location>
        <begin position="319"/>
        <end position="337"/>
    </location>
</feature>
<feature type="compositionally biased region" description="Polar residues" evidence="2">
    <location>
        <begin position="16"/>
        <end position="25"/>
    </location>
</feature>
<feature type="compositionally biased region" description="Polar residues" evidence="2">
    <location>
        <begin position="1024"/>
        <end position="1037"/>
    </location>
</feature>
<dbReference type="EMBL" id="MU154581">
    <property type="protein sequence ID" value="KAF9493799.1"/>
    <property type="molecule type" value="Genomic_DNA"/>
</dbReference>
<dbReference type="PANTHER" id="PTHR18956">
    <property type="entry name" value="HYALURONAN MEDIATED MOTILITY RECEPTOR"/>
    <property type="match status" value="1"/>
</dbReference>
<dbReference type="OrthoDB" id="2441647at2759"/>
<proteinExistence type="predicted"/>
<feature type="region of interest" description="Disordered" evidence="2">
    <location>
        <begin position="546"/>
        <end position="565"/>
    </location>
</feature>
<feature type="coiled-coil region" evidence="1">
    <location>
        <begin position="703"/>
        <end position="837"/>
    </location>
</feature>
<dbReference type="PANTHER" id="PTHR18956:SF6">
    <property type="entry name" value="HYALURONAN MEDIATED MOTILITY RECEPTOR"/>
    <property type="match status" value="1"/>
</dbReference>
<name>A0A9P5ZWV0_PLEER</name>
<feature type="compositionally biased region" description="Pro residues" evidence="2">
    <location>
        <begin position="270"/>
        <end position="281"/>
    </location>
</feature>
<feature type="region of interest" description="Disordered" evidence="2">
    <location>
        <begin position="1"/>
        <end position="25"/>
    </location>
</feature>